<dbReference type="Gene3D" id="1.10.3090.10">
    <property type="entry name" value="cca-adding enzyme, domain 2"/>
    <property type="match status" value="1"/>
</dbReference>
<dbReference type="InterPro" id="IPR010206">
    <property type="entry name" value="PolA_pol_I"/>
</dbReference>
<evidence type="ECO:0000256" key="6">
    <source>
        <dbReference type="ARBA" id="ARBA00023163"/>
    </source>
</evidence>
<evidence type="ECO:0000313" key="14">
    <source>
        <dbReference type="Proteomes" id="UP001253545"/>
    </source>
</evidence>
<feature type="active site" evidence="7">
    <location>
        <position position="60"/>
    </location>
</feature>
<dbReference type="Pfam" id="PF01743">
    <property type="entry name" value="PolyA_pol"/>
    <property type="match status" value="1"/>
</dbReference>
<feature type="active site" evidence="7">
    <location>
        <position position="58"/>
    </location>
</feature>
<protein>
    <recommendedName>
        <fullName evidence="7">Poly(A) polymerase I</fullName>
        <shortName evidence="7">PAP I</shortName>
        <ecNumber evidence="7">2.7.7.19</ecNumber>
    </recommendedName>
</protein>
<dbReference type="SUPFAM" id="SSF81891">
    <property type="entry name" value="Poly A polymerase C-terminal region-like"/>
    <property type="match status" value="1"/>
</dbReference>
<evidence type="ECO:0000259" key="11">
    <source>
        <dbReference type="Pfam" id="PF12626"/>
    </source>
</evidence>
<keyword evidence="13" id="KW-0548">Nucleotidyltransferase</keyword>
<feature type="region of interest" description="Disordered" evidence="9">
    <location>
        <begin position="104"/>
        <end position="150"/>
    </location>
</feature>
<keyword evidence="5 7" id="KW-0694">RNA-binding</keyword>
<dbReference type="HAMAP" id="MF_00957">
    <property type="entry name" value="PolyA_pol"/>
    <property type="match status" value="1"/>
</dbReference>
<organism evidence="13 14">
    <name type="scientific">Glaciecola petra</name>
    <dbReference type="NCBI Taxonomy" id="3075602"/>
    <lineage>
        <taxon>Bacteria</taxon>
        <taxon>Pseudomonadati</taxon>
        <taxon>Pseudomonadota</taxon>
        <taxon>Gammaproteobacteria</taxon>
        <taxon>Alteromonadales</taxon>
        <taxon>Alteromonadaceae</taxon>
        <taxon>Glaciecola</taxon>
    </lineage>
</organism>
<proteinExistence type="inferred from homology"/>
<feature type="compositionally biased region" description="Basic and acidic residues" evidence="9">
    <location>
        <begin position="105"/>
        <end position="149"/>
    </location>
</feature>
<dbReference type="Gene3D" id="3.30.460.10">
    <property type="entry name" value="Beta Polymerase, domain 2"/>
    <property type="match status" value="1"/>
</dbReference>
<comment type="similarity">
    <text evidence="7 8">Belongs to the tRNA nucleotidyltransferase/poly(A) polymerase family.</text>
</comment>
<dbReference type="EC" id="2.7.7.19" evidence="7"/>
<evidence type="ECO:0000256" key="3">
    <source>
        <dbReference type="ARBA" id="ARBA00022741"/>
    </source>
</evidence>
<comment type="caution">
    <text evidence="13">The sequence shown here is derived from an EMBL/GenBank/DDBJ whole genome shotgun (WGS) entry which is preliminary data.</text>
</comment>
<evidence type="ECO:0000256" key="8">
    <source>
        <dbReference type="RuleBase" id="RU003953"/>
    </source>
</evidence>
<name>A0ABU2ZTV1_9ALTE</name>
<feature type="domain" description="Polymerase A arginine-rich C-terminal" evidence="11">
    <location>
        <begin position="347"/>
        <end position="462"/>
    </location>
</feature>
<feature type="compositionally biased region" description="Basic residues" evidence="9">
    <location>
        <begin position="453"/>
        <end position="464"/>
    </location>
</feature>
<feature type="region of interest" description="Disordered" evidence="9">
    <location>
        <begin position="445"/>
        <end position="464"/>
    </location>
</feature>
<keyword evidence="6 7" id="KW-0804">Transcription</keyword>
<dbReference type="InterPro" id="IPR002646">
    <property type="entry name" value="PolA_pol_head_dom"/>
</dbReference>
<dbReference type="InterPro" id="IPR032828">
    <property type="entry name" value="PolyA_RNA-bd"/>
</dbReference>
<dbReference type="RefSeq" id="WP_311368979.1">
    <property type="nucleotide sequence ID" value="NZ_JAVRHX010000003.1"/>
</dbReference>
<dbReference type="Proteomes" id="UP001253545">
    <property type="component" value="Unassembled WGS sequence"/>
</dbReference>
<accession>A0ABU2ZTV1</accession>
<dbReference type="NCBIfam" id="TIGR01942">
    <property type="entry name" value="pcnB"/>
    <property type="match status" value="1"/>
</dbReference>
<dbReference type="SUPFAM" id="SSF81301">
    <property type="entry name" value="Nucleotidyltransferase"/>
    <property type="match status" value="1"/>
</dbReference>
<evidence type="ECO:0000259" key="12">
    <source>
        <dbReference type="Pfam" id="PF12627"/>
    </source>
</evidence>
<reference evidence="13 14" key="1">
    <citation type="submission" date="2023-09" db="EMBL/GenBank/DDBJ databases">
        <authorList>
            <person name="Rey-Velasco X."/>
        </authorList>
    </citation>
    <scope>NUCLEOTIDE SEQUENCE [LARGE SCALE GENOMIC DNA]</scope>
    <source>
        <strain evidence="13 14">P117</strain>
    </source>
</reference>
<dbReference type="InterPro" id="IPR043519">
    <property type="entry name" value="NT_sf"/>
</dbReference>
<gene>
    <name evidence="7 13" type="primary">pcnB</name>
    <name evidence="13" type="ORF">RM552_11450</name>
</gene>
<keyword evidence="2 7" id="KW-0808">Transferase</keyword>
<sequence length="464" mass="53883">MPDKLYPEVIPSSSHAMRCQDLSPNTLKVLKTLISHNYKAYAVGGCVRDKLMGQDPKDFDVVTNATPEQIKACFRNCRLIGRRFRLAHITFGREIIEVATFRGHHKEEEDQSETKPEITDDPIDSTRRKLSPREQKYSAKIKADKKSKTSQDGQLLRDNIFGSIEEDAARRDFTFNAMYFDVSDESILDFANGMTAIKERQIEMIGPSDIRFREDPVRMIRAIRFAAKLNMKLPDSLSKSIKENAHLLANIPAARLFEETNKLLLSGYGVVTFESLVKHKLLAQLFPLLADLLSDENSKEYQLVLRMLKNTDNRINNDQRITPAFLYATFLWYPMEEKTQALMFESSMPMHDALNLASADIMFRQSRRIMIPKRFSIPVREMWTLQLRLQKRQGKRCLQLITHPRFRAAYDFLLLRGQTEGGELLEIAQWWTDFQKIPDNEKQKWVAALPNKSPRRRRKRKPKT</sequence>
<evidence type="ECO:0000259" key="10">
    <source>
        <dbReference type="Pfam" id="PF01743"/>
    </source>
</evidence>
<evidence type="ECO:0000256" key="7">
    <source>
        <dbReference type="HAMAP-Rule" id="MF_00957"/>
    </source>
</evidence>
<dbReference type="GO" id="GO:1990817">
    <property type="term" value="F:poly(A) RNA polymerase activity"/>
    <property type="evidence" value="ECO:0007669"/>
    <property type="project" value="UniProtKB-EC"/>
</dbReference>
<feature type="active site" evidence="7">
    <location>
        <position position="172"/>
    </location>
</feature>
<evidence type="ECO:0000313" key="13">
    <source>
        <dbReference type="EMBL" id="MDT0595463.1"/>
    </source>
</evidence>
<comment type="function">
    <text evidence="7">Adds poly(A) tail to the 3' end of many RNAs, which usually targets these RNAs for decay. Plays a significant role in the global control of gene expression, through influencing the rate of transcript degradation, and in the general RNA quality control.</text>
</comment>
<dbReference type="CDD" id="cd05398">
    <property type="entry name" value="NT_ClassII-CCAase"/>
    <property type="match status" value="1"/>
</dbReference>
<keyword evidence="4 7" id="KW-0067">ATP-binding</keyword>
<evidence type="ECO:0000256" key="4">
    <source>
        <dbReference type="ARBA" id="ARBA00022840"/>
    </source>
</evidence>
<comment type="catalytic activity">
    <reaction evidence="7">
        <text>RNA(n) + ATP = RNA(n)-3'-adenine ribonucleotide + diphosphate</text>
        <dbReference type="Rhea" id="RHEA:11332"/>
        <dbReference type="Rhea" id="RHEA-COMP:14527"/>
        <dbReference type="Rhea" id="RHEA-COMP:17347"/>
        <dbReference type="ChEBI" id="CHEBI:30616"/>
        <dbReference type="ChEBI" id="CHEBI:33019"/>
        <dbReference type="ChEBI" id="CHEBI:140395"/>
        <dbReference type="ChEBI" id="CHEBI:173115"/>
        <dbReference type="EC" id="2.7.7.19"/>
    </reaction>
</comment>
<feature type="domain" description="Poly A polymerase head" evidence="10">
    <location>
        <begin position="40"/>
        <end position="202"/>
    </location>
</feature>
<dbReference type="EMBL" id="JAVRHX010000003">
    <property type="protein sequence ID" value="MDT0595463.1"/>
    <property type="molecule type" value="Genomic_DNA"/>
</dbReference>
<dbReference type="PANTHER" id="PTHR43051:SF1">
    <property type="entry name" value="POLYNUCLEOTIDE ADENYLYLTRANSFERASE FAMILY PROTEIN"/>
    <property type="match status" value="1"/>
</dbReference>
<evidence type="ECO:0000256" key="2">
    <source>
        <dbReference type="ARBA" id="ARBA00022679"/>
    </source>
</evidence>
<keyword evidence="1 7" id="KW-0507">mRNA processing</keyword>
<dbReference type="InterPro" id="IPR052191">
    <property type="entry name" value="tRNA_ntf/polyA_polymerase_I"/>
</dbReference>
<dbReference type="InterPro" id="IPR025866">
    <property type="entry name" value="PolyA_pol_arg_C_dom"/>
</dbReference>
<keyword evidence="3 7" id="KW-0547">Nucleotide-binding</keyword>
<evidence type="ECO:0000256" key="1">
    <source>
        <dbReference type="ARBA" id="ARBA00022664"/>
    </source>
</evidence>
<keyword evidence="14" id="KW-1185">Reference proteome</keyword>
<evidence type="ECO:0000256" key="5">
    <source>
        <dbReference type="ARBA" id="ARBA00022884"/>
    </source>
</evidence>
<evidence type="ECO:0000256" key="9">
    <source>
        <dbReference type="SAM" id="MobiDB-lite"/>
    </source>
</evidence>
<dbReference type="Pfam" id="PF12626">
    <property type="entry name" value="PolyA_pol_arg_C"/>
    <property type="match status" value="1"/>
</dbReference>
<dbReference type="Pfam" id="PF12627">
    <property type="entry name" value="PolyA_pol_RNAbd"/>
    <property type="match status" value="1"/>
</dbReference>
<feature type="domain" description="tRNA nucleotidyltransferase/poly(A) polymerase RNA and SrmB- binding" evidence="12">
    <location>
        <begin position="231"/>
        <end position="291"/>
    </location>
</feature>
<dbReference type="PANTHER" id="PTHR43051">
    <property type="entry name" value="POLYNUCLEOTIDE ADENYLYLTRANSFERASE FAMILY PROTEIN"/>
    <property type="match status" value="1"/>
</dbReference>